<evidence type="ECO:0000256" key="1">
    <source>
        <dbReference type="ARBA" id="ARBA00023015"/>
    </source>
</evidence>
<keyword evidence="2" id="KW-0238">DNA-binding</keyword>
<proteinExistence type="predicted"/>
<evidence type="ECO:0000256" key="3">
    <source>
        <dbReference type="ARBA" id="ARBA00023163"/>
    </source>
</evidence>
<evidence type="ECO:0000256" key="2">
    <source>
        <dbReference type="ARBA" id="ARBA00023125"/>
    </source>
</evidence>
<dbReference type="SUPFAM" id="SSF46894">
    <property type="entry name" value="C-terminal effector domain of the bipartite response regulators"/>
    <property type="match status" value="1"/>
</dbReference>
<accession>A0ABY7K4W0</accession>
<gene>
    <name evidence="5" type="ORF">M6B22_10715</name>
</gene>
<dbReference type="InterPro" id="IPR016032">
    <property type="entry name" value="Sig_transdc_resp-reg_C-effctor"/>
</dbReference>
<keyword evidence="6" id="KW-1185">Reference proteome</keyword>
<dbReference type="Gene3D" id="3.40.50.300">
    <property type="entry name" value="P-loop containing nucleotide triphosphate hydrolases"/>
    <property type="match status" value="1"/>
</dbReference>
<dbReference type="RefSeq" id="WP_269445751.1">
    <property type="nucleotide sequence ID" value="NZ_CP097463.1"/>
</dbReference>
<dbReference type="PRINTS" id="PR00038">
    <property type="entry name" value="HTHLUXR"/>
</dbReference>
<keyword evidence="3" id="KW-0804">Transcription</keyword>
<dbReference type="EMBL" id="CP097463">
    <property type="protein sequence ID" value="WAX59210.1"/>
    <property type="molecule type" value="Genomic_DNA"/>
</dbReference>
<dbReference type="Pfam" id="PF00196">
    <property type="entry name" value="GerE"/>
    <property type="match status" value="1"/>
</dbReference>
<dbReference type="PANTHER" id="PTHR44688">
    <property type="entry name" value="DNA-BINDING TRANSCRIPTIONAL ACTIVATOR DEVR_DOSR"/>
    <property type="match status" value="1"/>
</dbReference>
<dbReference type="SMART" id="SM00421">
    <property type="entry name" value="HTH_LUXR"/>
    <property type="match status" value="1"/>
</dbReference>
<dbReference type="Gene3D" id="1.10.10.10">
    <property type="entry name" value="Winged helix-like DNA-binding domain superfamily/Winged helix DNA-binding domain"/>
    <property type="match status" value="1"/>
</dbReference>
<dbReference type="PROSITE" id="PS50043">
    <property type="entry name" value="HTH_LUXR_2"/>
    <property type="match status" value="1"/>
</dbReference>
<protein>
    <submittedName>
        <fullName evidence="5">LuxR C-terminal-related transcriptional regulator</fullName>
    </submittedName>
</protein>
<keyword evidence="1" id="KW-0805">Transcription regulation</keyword>
<evidence type="ECO:0000313" key="5">
    <source>
        <dbReference type="EMBL" id="WAX59210.1"/>
    </source>
</evidence>
<dbReference type="SUPFAM" id="SSF52540">
    <property type="entry name" value="P-loop containing nucleoside triphosphate hydrolases"/>
    <property type="match status" value="1"/>
</dbReference>
<dbReference type="CDD" id="cd06170">
    <property type="entry name" value="LuxR_C_like"/>
    <property type="match status" value="1"/>
</dbReference>
<feature type="domain" description="HTH luxR-type" evidence="4">
    <location>
        <begin position="805"/>
        <end position="870"/>
    </location>
</feature>
<dbReference type="PANTHER" id="PTHR44688:SF16">
    <property type="entry name" value="DNA-BINDING TRANSCRIPTIONAL ACTIVATOR DEVR_DOSR"/>
    <property type="match status" value="1"/>
</dbReference>
<dbReference type="InterPro" id="IPR027417">
    <property type="entry name" value="P-loop_NTPase"/>
</dbReference>
<dbReference type="InterPro" id="IPR036388">
    <property type="entry name" value="WH-like_DNA-bd_sf"/>
</dbReference>
<dbReference type="InterPro" id="IPR000792">
    <property type="entry name" value="Tscrpt_reg_LuxR_C"/>
</dbReference>
<sequence length="873" mass="90979">MADRWPFVGRVREAARIDSLVASGVGALVLGEPGIGKSALVRHVCERTGTSARAERVFGHAASSGTPYEAFAAVITSADGAVVSPAEVARRVDDACARPAGTAVLFVVEDAHLLDERSAQVLLQLAADGTATVLATALDTDLPTGVARLWRDGWCERIELGAMSDPDVADLIETVLDAPVDAVTAHAFAARAEGNPLLLRELLSAALDAATLVWRGTAWTLAGEPPVSTGIRELVRTRLRALPEQHRSALETVAAGEPLALGIAVELLGEAMVDELDAQRLITVRAGLAGPQLSSAHPLHGEVLRADTPPLRLRRIRLSLASRLEAAATPSPHDLVRAALWRLDSGQADDPARLLAAARAARSVRLDTAERLARRAHEVSGSLQATLLLAEILTHTGRTAEAKALTAALPPDSLTQADREALVYCAAMGQGLMTGDTAAGAELVAGVLSGVPAASNRLRGLYAALLAFDARSAQALDVAGPLLEHPAEYRAVDPVARTFAAIGGVGAQYWLGHTRRALELADAVLADAAAVREAVPFGAAGIELIACCALLDEGEFDRAEARALRLQARAAADNDPFAGPRAEYCLARVDLARGRPGTALRRLRRCLVALTPFDQSFVRHISSMLARAAVGVGELSGAAEALDACADAPRMKTYEPEFELAVAALHAAELRLPEAVDRAAWAAGVAADREQWNVAVAGYHDAARYGGARAVLLPLRAAATHVDGTFARCLVDHAAALAARDPAALDELARRFDAGGVLALAAEVAAEAAVAHAAAGQFRAARASAARSRILRARCEGVPAPWLAGAELAVPLTPRERQIAALAGRGDSDAAIAGGLGISTRTVQTHLARVYSKLGISGRHQLAARLAGEPVAT</sequence>
<dbReference type="Proteomes" id="UP001164693">
    <property type="component" value="Chromosome"/>
</dbReference>
<reference evidence="5" key="1">
    <citation type="submission" date="2022-05" db="EMBL/GenBank/DDBJ databases">
        <title>Jatrophihabitans sp. SB3-54 whole genome sequence.</title>
        <authorList>
            <person name="Suh M.K."/>
            <person name="Eom M.K."/>
            <person name="Kim J.S."/>
            <person name="Kim H.S."/>
            <person name="Do H.E."/>
            <person name="Shin Y.K."/>
            <person name="Lee J.-S."/>
        </authorList>
    </citation>
    <scope>NUCLEOTIDE SEQUENCE</scope>
    <source>
        <strain evidence="5">SB3-54</strain>
    </source>
</reference>
<name>A0ABY7K4W0_9ACTN</name>
<evidence type="ECO:0000259" key="4">
    <source>
        <dbReference type="PROSITE" id="PS50043"/>
    </source>
</evidence>
<evidence type="ECO:0000313" key="6">
    <source>
        <dbReference type="Proteomes" id="UP001164693"/>
    </source>
</evidence>
<organism evidence="5 6">
    <name type="scientific">Jatrophihabitans cynanchi</name>
    <dbReference type="NCBI Taxonomy" id="2944128"/>
    <lineage>
        <taxon>Bacteria</taxon>
        <taxon>Bacillati</taxon>
        <taxon>Actinomycetota</taxon>
        <taxon>Actinomycetes</taxon>
        <taxon>Jatrophihabitantales</taxon>
        <taxon>Jatrophihabitantaceae</taxon>
        <taxon>Jatrophihabitans</taxon>
    </lineage>
</organism>